<name>A0A4R6LZY9_9FIRM</name>
<feature type="domain" description="PRD" evidence="1">
    <location>
        <begin position="17"/>
        <end position="123"/>
    </location>
</feature>
<dbReference type="Gene3D" id="1.10.1790.10">
    <property type="entry name" value="PRD domain"/>
    <property type="match status" value="1"/>
</dbReference>
<dbReference type="PROSITE" id="PS51372">
    <property type="entry name" value="PRD_2"/>
    <property type="match status" value="1"/>
</dbReference>
<gene>
    <name evidence="2" type="ORF">DFR79_104172</name>
</gene>
<dbReference type="RefSeq" id="WP_133514319.1">
    <property type="nucleotide sequence ID" value="NZ_SNWX01000004.1"/>
</dbReference>
<comment type="caution">
    <text evidence="2">The sequence shown here is derived from an EMBL/GenBank/DDBJ whole genome shotgun (WGS) entry which is preliminary data.</text>
</comment>
<evidence type="ECO:0000259" key="1">
    <source>
        <dbReference type="PROSITE" id="PS51372"/>
    </source>
</evidence>
<dbReference type="InterPro" id="IPR036634">
    <property type="entry name" value="PRD_sf"/>
</dbReference>
<dbReference type="GO" id="GO:0006355">
    <property type="term" value="P:regulation of DNA-templated transcription"/>
    <property type="evidence" value="ECO:0007669"/>
    <property type="project" value="InterPro"/>
</dbReference>
<dbReference type="Proteomes" id="UP000295064">
    <property type="component" value="Unassembled WGS sequence"/>
</dbReference>
<accession>A0A4R6LZY9</accession>
<dbReference type="AlphaFoldDB" id="A0A4R6LZY9"/>
<sequence>MDSKLKQRLEILVAGEQLEAELKEKIEDLLKKFESDFELELKNENAAMLVTHLPMALMRIKRGEEVEDLDEVILLELKKENFYSECMDFIDQIETKTKIKIPAGEKNYLALHFCNLIKQERRKN</sequence>
<protein>
    <submittedName>
        <fullName evidence="2">PRD domain-containing protein</fullName>
    </submittedName>
</protein>
<dbReference type="InterPro" id="IPR011608">
    <property type="entry name" value="PRD"/>
</dbReference>
<dbReference type="SUPFAM" id="SSF63520">
    <property type="entry name" value="PTS-regulatory domain, PRD"/>
    <property type="match status" value="1"/>
</dbReference>
<dbReference type="EMBL" id="SNWX01000004">
    <property type="protein sequence ID" value="TDO94206.1"/>
    <property type="molecule type" value="Genomic_DNA"/>
</dbReference>
<proteinExistence type="predicted"/>
<organism evidence="2 3">
    <name type="scientific">Halanaerobium saccharolyticum</name>
    <dbReference type="NCBI Taxonomy" id="43595"/>
    <lineage>
        <taxon>Bacteria</taxon>
        <taxon>Bacillati</taxon>
        <taxon>Bacillota</taxon>
        <taxon>Clostridia</taxon>
        <taxon>Halanaerobiales</taxon>
        <taxon>Halanaerobiaceae</taxon>
        <taxon>Halanaerobium</taxon>
    </lineage>
</organism>
<dbReference type="OrthoDB" id="3192572at2"/>
<dbReference type="Pfam" id="PF00874">
    <property type="entry name" value="PRD"/>
    <property type="match status" value="1"/>
</dbReference>
<evidence type="ECO:0000313" key="3">
    <source>
        <dbReference type="Proteomes" id="UP000295064"/>
    </source>
</evidence>
<reference evidence="2 3" key="1">
    <citation type="submission" date="2019-03" db="EMBL/GenBank/DDBJ databases">
        <title>Subsurface microbial communities from deep shales in Ohio and West Virginia, USA.</title>
        <authorList>
            <person name="Wrighton K."/>
        </authorList>
    </citation>
    <scope>NUCLEOTIDE SEQUENCE [LARGE SCALE GENOMIC DNA]</scope>
    <source>
        <strain evidence="2 3">MA284_T2</strain>
    </source>
</reference>
<evidence type="ECO:0000313" key="2">
    <source>
        <dbReference type="EMBL" id="TDO94206.1"/>
    </source>
</evidence>